<organism evidence="1 2">
    <name type="scientific">Nocardioides humi</name>
    <dbReference type="NCBI Taxonomy" id="449461"/>
    <lineage>
        <taxon>Bacteria</taxon>
        <taxon>Bacillati</taxon>
        <taxon>Actinomycetota</taxon>
        <taxon>Actinomycetes</taxon>
        <taxon>Propionibacteriales</taxon>
        <taxon>Nocardioidaceae</taxon>
        <taxon>Nocardioides</taxon>
    </lineage>
</organism>
<accession>A0ABN2AV02</accession>
<comment type="caution">
    <text evidence="1">The sequence shown here is derived from an EMBL/GenBank/DDBJ whole genome shotgun (WGS) entry which is preliminary data.</text>
</comment>
<evidence type="ECO:0000313" key="2">
    <source>
        <dbReference type="Proteomes" id="UP001500842"/>
    </source>
</evidence>
<reference evidence="1 2" key="1">
    <citation type="journal article" date="2019" name="Int. J. Syst. Evol. Microbiol.">
        <title>The Global Catalogue of Microorganisms (GCM) 10K type strain sequencing project: providing services to taxonomists for standard genome sequencing and annotation.</title>
        <authorList>
            <consortium name="The Broad Institute Genomics Platform"/>
            <consortium name="The Broad Institute Genome Sequencing Center for Infectious Disease"/>
            <person name="Wu L."/>
            <person name="Ma J."/>
        </authorList>
    </citation>
    <scope>NUCLEOTIDE SEQUENCE [LARGE SCALE GENOMIC DNA]</scope>
    <source>
        <strain evidence="1 2">JCM 14942</strain>
    </source>
</reference>
<evidence type="ECO:0000313" key="1">
    <source>
        <dbReference type="EMBL" id="GAA1527870.1"/>
    </source>
</evidence>
<gene>
    <name evidence="1" type="ORF">GCM10009788_34070</name>
</gene>
<dbReference type="EMBL" id="BAAAOR010000025">
    <property type="protein sequence ID" value="GAA1527870.1"/>
    <property type="molecule type" value="Genomic_DNA"/>
</dbReference>
<dbReference type="Proteomes" id="UP001500842">
    <property type="component" value="Unassembled WGS sequence"/>
</dbReference>
<sequence>MGEVRSGAHTVGTTYLRFSELNLTGCTTIEVSPVNITNNCDAEVRTTPGTLVTDAMLDDVDSVLFLGTLGAPCLHVQTVGFPCSMDIYGTPPATFHETPQAGSPRPLQEFSAGSTGLFATNVTNPGCLFIVNNNDPVTFNLTVNIDSPEGLINIKCNDEEGPDCDE</sequence>
<dbReference type="RefSeq" id="WP_141003889.1">
    <property type="nucleotide sequence ID" value="NZ_BAAAOR010000025.1"/>
</dbReference>
<name>A0ABN2AV02_9ACTN</name>
<proteinExistence type="predicted"/>
<protein>
    <submittedName>
        <fullName evidence="1">Uncharacterized protein</fullName>
    </submittedName>
</protein>
<keyword evidence="2" id="KW-1185">Reference proteome</keyword>